<dbReference type="InterPro" id="IPR046342">
    <property type="entry name" value="CBS_dom_sf"/>
</dbReference>
<keyword evidence="1 2" id="KW-0129">CBS domain</keyword>
<dbReference type="SUPFAM" id="SSF54631">
    <property type="entry name" value="CBS-domain pair"/>
    <property type="match status" value="1"/>
</dbReference>
<dbReference type="InterPro" id="IPR000644">
    <property type="entry name" value="CBS_dom"/>
</dbReference>
<evidence type="ECO:0000259" key="3">
    <source>
        <dbReference type="PROSITE" id="PS51371"/>
    </source>
</evidence>
<dbReference type="EMBL" id="JBFBVU010000005">
    <property type="protein sequence ID" value="MEV8466342.1"/>
    <property type="molecule type" value="Genomic_DNA"/>
</dbReference>
<reference evidence="4 5" key="1">
    <citation type="submission" date="2024-07" db="EMBL/GenBank/DDBJ databases">
        <authorList>
            <person name="Kang M."/>
        </authorList>
    </citation>
    <scope>NUCLEOTIDE SEQUENCE [LARGE SCALE GENOMIC DNA]</scope>
    <source>
        <strain evidence="4 5">DFM31</strain>
    </source>
</reference>
<keyword evidence="5" id="KW-1185">Reference proteome</keyword>
<feature type="domain" description="CBS" evidence="3">
    <location>
        <begin position="110"/>
        <end position="167"/>
    </location>
</feature>
<accession>A0ABV3L481</accession>
<dbReference type="Proteomes" id="UP001553161">
    <property type="component" value="Unassembled WGS sequence"/>
</dbReference>
<dbReference type="PANTHER" id="PTHR43080">
    <property type="entry name" value="CBS DOMAIN-CONTAINING PROTEIN CBSX3, MITOCHONDRIAL"/>
    <property type="match status" value="1"/>
</dbReference>
<gene>
    <name evidence="4" type="ORF">AB0T83_06030</name>
</gene>
<evidence type="ECO:0000313" key="4">
    <source>
        <dbReference type="EMBL" id="MEV8466342.1"/>
    </source>
</evidence>
<dbReference type="CDD" id="cd04623">
    <property type="entry name" value="CBS_pair_bac_euk"/>
    <property type="match status" value="1"/>
</dbReference>
<sequence length="177" mass="19172">MSPTSYQGPRASDMKRVRTYTQNQASNLGRPDNHATVADILAEKGGDVFTVSPGDTVAKALGVLKDNRIGAVAVVGEGNDLRGILSERDIIATLDMDSTDWLGGTVKDVMTADPITCKPDEVLLSVLRTMTDGNFRHMPVVDGDGKMVGLISIRDVVRKRLSELEYEALRLKQMIVG</sequence>
<dbReference type="PROSITE" id="PS51371">
    <property type="entry name" value="CBS"/>
    <property type="match status" value="2"/>
</dbReference>
<name>A0ABV3L481_9RHOB</name>
<organism evidence="4 5">
    <name type="scientific">Meridianimarinicoccus marinus</name>
    <dbReference type="NCBI Taxonomy" id="3231483"/>
    <lineage>
        <taxon>Bacteria</taxon>
        <taxon>Pseudomonadati</taxon>
        <taxon>Pseudomonadota</taxon>
        <taxon>Alphaproteobacteria</taxon>
        <taxon>Rhodobacterales</taxon>
        <taxon>Paracoccaceae</taxon>
        <taxon>Meridianimarinicoccus</taxon>
    </lineage>
</organism>
<dbReference type="Pfam" id="PF00571">
    <property type="entry name" value="CBS"/>
    <property type="match status" value="2"/>
</dbReference>
<dbReference type="RefSeq" id="WP_366192143.1">
    <property type="nucleotide sequence ID" value="NZ_JBFBVU010000005.1"/>
</dbReference>
<evidence type="ECO:0000256" key="2">
    <source>
        <dbReference type="PROSITE-ProRule" id="PRU00703"/>
    </source>
</evidence>
<evidence type="ECO:0000256" key="1">
    <source>
        <dbReference type="ARBA" id="ARBA00023122"/>
    </source>
</evidence>
<comment type="caution">
    <text evidence="4">The sequence shown here is derived from an EMBL/GenBank/DDBJ whole genome shotgun (WGS) entry which is preliminary data.</text>
</comment>
<protein>
    <submittedName>
        <fullName evidence="4">CBS domain-containing protein</fullName>
    </submittedName>
</protein>
<evidence type="ECO:0000313" key="5">
    <source>
        <dbReference type="Proteomes" id="UP001553161"/>
    </source>
</evidence>
<feature type="domain" description="CBS" evidence="3">
    <location>
        <begin position="42"/>
        <end position="101"/>
    </location>
</feature>
<dbReference type="PANTHER" id="PTHR43080:SF2">
    <property type="entry name" value="CBS DOMAIN-CONTAINING PROTEIN"/>
    <property type="match status" value="1"/>
</dbReference>
<dbReference type="InterPro" id="IPR051257">
    <property type="entry name" value="Diverse_CBS-Domain"/>
</dbReference>
<dbReference type="Gene3D" id="3.10.580.10">
    <property type="entry name" value="CBS-domain"/>
    <property type="match status" value="1"/>
</dbReference>
<dbReference type="SMART" id="SM00116">
    <property type="entry name" value="CBS"/>
    <property type="match status" value="2"/>
</dbReference>
<dbReference type="InterPro" id="IPR044725">
    <property type="entry name" value="CBSX3_CBS_dom"/>
</dbReference>
<proteinExistence type="predicted"/>